<sequence length="68" mass="7783">MGQENRGQKAWARSNSSTGPKPSCHPHDEKTDRESNVTGRAQPSFQFHQTRRFLIGQTYFLPVVTHDQ</sequence>
<keyword evidence="3" id="KW-1185">Reference proteome</keyword>
<dbReference type="EMBL" id="CM017324">
    <property type="protein sequence ID" value="KAE8039005.1"/>
    <property type="molecule type" value="Genomic_DNA"/>
</dbReference>
<organism evidence="2 3">
    <name type="scientific">Carpinus fangiana</name>
    <dbReference type="NCBI Taxonomy" id="176857"/>
    <lineage>
        <taxon>Eukaryota</taxon>
        <taxon>Viridiplantae</taxon>
        <taxon>Streptophyta</taxon>
        <taxon>Embryophyta</taxon>
        <taxon>Tracheophyta</taxon>
        <taxon>Spermatophyta</taxon>
        <taxon>Magnoliopsida</taxon>
        <taxon>eudicotyledons</taxon>
        <taxon>Gunneridae</taxon>
        <taxon>Pentapetalae</taxon>
        <taxon>rosids</taxon>
        <taxon>fabids</taxon>
        <taxon>Fagales</taxon>
        <taxon>Betulaceae</taxon>
        <taxon>Carpinus</taxon>
    </lineage>
</organism>
<feature type="compositionally biased region" description="Basic and acidic residues" evidence="1">
    <location>
        <begin position="25"/>
        <end position="35"/>
    </location>
</feature>
<evidence type="ECO:0000313" key="3">
    <source>
        <dbReference type="Proteomes" id="UP000327013"/>
    </source>
</evidence>
<dbReference type="Proteomes" id="UP000327013">
    <property type="component" value="Chromosome 4"/>
</dbReference>
<evidence type="ECO:0000256" key="1">
    <source>
        <dbReference type="SAM" id="MobiDB-lite"/>
    </source>
</evidence>
<proteinExistence type="predicted"/>
<protein>
    <submittedName>
        <fullName evidence="2">Uncharacterized protein</fullName>
    </submittedName>
</protein>
<feature type="region of interest" description="Disordered" evidence="1">
    <location>
        <begin position="1"/>
        <end position="40"/>
    </location>
</feature>
<name>A0A660KUH0_9ROSI</name>
<evidence type="ECO:0000313" key="2">
    <source>
        <dbReference type="EMBL" id="KAE8039005.1"/>
    </source>
</evidence>
<accession>A0A660KUH0</accession>
<gene>
    <name evidence="2" type="ORF">FH972_011458</name>
</gene>
<reference evidence="2 3" key="1">
    <citation type="submission" date="2019-06" db="EMBL/GenBank/DDBJ databases">
        <title>A chromosomal-level reference genome of Carpinus fangiana (Coryloideae, Betulaceae).</title>
        <authorList>
            <person name="Yang X."/>
            <person name="Wang Z."/>
            <person name="Zhang L."/>
            <person name="Hao G."/>
            <person name="Liu J."/>
            <person name="Yang Y."/>
        </authorList>
    </citation>
    <scope>NUCLEOTIDE SEQUENCE [LARGE SCALE GENOMIC DNA]</scope>
    <source>
        <strain evidence="2">Cfa_2016G</strain>
        <tissue evidence="2">Leaf</tissue>
    </source>
</reference>
<dbReference type="AlphaFoldDB" id="A0A660KUH0"/>